<proteinExistence type="predicted"/>
<keyword evidence="1" id="KW-0732">Signal</keyword>
<accession>A0ABV5CEA0</accession>
<organism evidence="3 4">
    <name type="scientific">Albibacterium profundi</name>
    <dbReference type="NCBI Taxonomy" id="3134906"/>
    <lineage>
        <taxon>Bacteria</taxon>
        <taxon>Pseudomonadati</taxon>
        <taxon>Bacteroidota</taxon>
        <taxon>Sphingobacteriia</taxon>
        <taxon>Sphingobacteriales</taxon>
        <taxon>Sphingobacteriaceae</taxon>
        <taxon>Albibacterium</taxon>
    </lineage>
</organism>
<dbReference type="Proteomes" id="UP001580928">
    <property type="component" value="Unassembled WGS sequence"/>
</dbReference>
<feature type="domain" description="DUF5683" evidence="2">
    <location>
        <begin position="82"/>
        <end position="227"/>
    </location>
</feature>
<comment type="caution">
    <text evidence="3">The sequence shown here is derived from an EMBL/GenBank/DDBJ whole genome shotgun (WGS) entry which is preliminary data.</text>
</comment>
<feature type="chain" id="PRO_5046043996" evidence="1">
    <location>
        <begin position="21"/>
        <end position="230"/>
    </location>
</feature>
<reference evidence="3 4" key="1">
    <citation type="submission" date="2024-04" db="EMBL/GenBank/DDBJ databases">
        <title>Albibacterium profundi sp. nov., isolated from sediment of the Challenger Deep of Mariana Trench.</title>
        <authorList>
            <person name="Wang Y."/>
        </authorList>
    </citation>
    <scope>NUCLEOTIDE SEQUENCE [LARGE SCALE GENOMIC DNA]</scope>
    <source>
        <strain evidence="3 4">RHL897</strain>
    </source>
</reference>
<evidence type="ECO:0000259" key="2">
    <source>
        <dbReference type="Pfam" id="PF18935"/>
    </source>
</evidence>
<dbReference type="RefSeq" id="WP_375557404.1">
    <property type="nucleotide sequence ID" value="NZ_JBBVGT010000002.1"/>
</dbReference>
<gene>
    <name evidence="3" type="ORF">WKR92_08500</name>
</gene>
<dbReference type="Pfam" id="PF18935">
    <property type="entry name" value="DUF5683"/>
    <property type="match status" value="1"/>
</dbReference>
<sequence length="230" mass="26578">MRYGLAFFVLLVFSMADLQAQTPDSLRQEAVERISADTLNMQDTTNLPTDENVKKSKTKKVKEEEPFVYKDSTRLALERMTRVAVTRSAIIPGWGQLTNKRWWKVPIIYGGIVGLVLTYDFNQTNYKEMLSEAQYRITHNGQYLHEEYARANQEWVIQAKDFYRRNRDLTILVGLGLYALNLVDAYVDAKMFRYDIDDDLSFRIDPFVQQSGLYASSTPTFGFKLAVTIP</sequence>
<keyword evidence="4" id="KW-1185">Reference proteome</keyword>
<evidence type="ECO:0000313" key="4">
    <source>
        <dbReference type="Proteomes" id="UP001580928"/>
    </source>
</evidence>
<name>A0ABV5CEA0_9SPHI</name>
<evidence type="ECO:0000313" key="3">
    <source>
        <dbReference type="EMBL" id="MFB5945873.1"/>
    </source>
</evidence>
<evidence type="ECO:0000256" key="1">
    <source>
        <dbReference type="SAM" id="SignalP"/>
    </source>
</evidence>
<dbReference type="EMBL" id="JBBVGT010000002">
    <property type="protein sequence ID" value="MFB5945873.1"/>
    <property type="molecule type" value="Genomic_DNA"/>
</dbReference>
<protein>
    <submittedName>
        <fullName evidence="3">DUF5683 domain-containing protein</fullName>
    </submittedName>
</protein>
<feature type="signal peptide" evidence="1">
    <location>
        <begin position="1"/>
        <end position="20"/>
    </location>
</feature>
<dbReference type="InterPro" id="IPR043738">
    <property type="entry name" value="DUF5683"/>
</dbReference>